<feature type="domain" description="ABC transmembrane type-1" evidence="8">
    <location>
        <begin position="79"/>
        <end position="286"/>
    </location>
</feature>
<gene>
    <name evidence="9" type="ORF">DWX31_22925</name>
</gene>
<name>A0A3E3DGI6_9FIRM</name>
<feature type="transmembrane region" description="Helical" evidence="7">
    <location>
        <begin position="20"/>
        <end position="43"/>
    </location>
</feature>
<evidence type="ECO:0000313" key="10">
    <source>
        <dbReference type="Proteomes" id="UP000261023"/>
    </source>
</evidence>
<dbReference type="GO" id="GO:0055085">
    <property type="term" value="P:transmembrane transport"/>
    <property type="evidence" value="ECO:0007669"/>
    <property type="project" value="InterPro"/>
</dbReference>
<comment type="subcellular location">
    <subcellularLocation>
        <location evidence="1 7">Cell membrane</location>
        <topology evidence="1 7">Multi-pass membrane protein</topology>
    </subcellularLocation>
</comment>
<feature type="transmembrane region" description="Helical" evidence="7">
    <location>
        <begin position="188"/>
        <end position="213"/>
    </location>
</feature>
<evidence type="ECO:0000256" key="1">
    <source>
        <dbReference type="ARBA" id="ARBA00004651"/>
    </source>
</evidence>
<protein>
    <submittedName>
        <fullName evidence="9">Carbohydrate ABC transporter permease</fullName>
    </submittedName>
</protein>
<dbReference type="PANTHER" id="PTHR43744">
    <property type="entry name" value="ABC TRANSPORTER PERMEASE PROTEIN MG189-RELATED-RELATED"/>
    <property type="match status" value="1"/>
</dbReference>
<comment type="caution">
    <text evidence="9">The sequence shown here is derived from an EMBL/GenBank/DDBJ whole genome shotgun (WGS) entry which is preliminary data.</text>
</comment>
<dbReference type="GO" id="GO:0005886">
    <property type="term" value="C:plasma membrane"/>
    <property type="evidence" value="ECO:0007669"/>
    <property type="project" value="UniProtKB-SubCell"/>
</dbReference>
<evidence type="ECO:0000256" key="2">
    <source>
        <dbReference type="ARBA" id="ARBA00022448"/>
    </source>
</evidence>
<feature type="transmembrane region" description="Helical" evidence="7">
    <location>
        <begin position="262"/>
        <end position="282"/>
    </location>
</feature>
<keyword evidence="4 7" id="KW-0812">Transmembrane</keyword>
<reference evidence="9 10" key="1">
    <citation type="submission" date="2018-08" db="EMBL/GenBank/DDBJ databases">
        <title>A genome reference for cultivated species of the human gut microbiota.</title>
        <authorList>
            <person name="Zou Y."/>
            <person name="Xue W."/>
            <person name="Luo G."/>
        </authorList>
    </citation>
    <scope>NUCLEOTIDE SEQUENCE [LARGE SCALE GENOMIC DNA]</scope>
    <source>
        <strain evidence="9 10">AF19-13AC</strain>
    </source>
</reference>
<dbReference type="Pfam" id="PF00528">
    <property type="entry name" value="BPD_transp_1"/>
    <property type="match status" value="1"/>
</dbReference>
<dbReference type="OrthoDB" id="156617at2"/>
<organism evidence="9 10">
    <name type="scientific">Hungatella hathewayi</name>
    <dbReference type="NCBI Taxonomy" id="154046"/>
    <lineage>
        <taxon>Bacteria</taxon>
        <taxon>Bacillati</taxon>
        <taxon>Bacillota</taxon>
        <taxon>Clostridia</taxon>
        <taxon>Lachnospirales</taxon>
        <taxon>Lachnospiraceae</taxon>
        <taxon>Hungatella</taxon>
    </lineage>
</organism>
<comment type="similarity">
    <text evidence="7">Belongs to the binding-protein-dependent transport system permease family.</text>
</comment>
<dbReference type="PROSITE" id="PS50928">
    <property type="entry name" value="ABC_TM1"/>
    <property type="match status" value="1"/>
</dbReference>
<keyword evidence="2 7" id="KW-0813">Transport</keyword>
<evidence type="ECO:0000256" key="4">
    <source>
        <dbReference type="ARBA" id="ARBA00022692"/>
    </source>
</evidence>
<dbReference type="Gene3D" id="1.10.3720.10">
    <property type="entry name" value="MetI-like"/>
    <property type="match status" value="1"/>
</dbReference>
<dbReference type="InterPro" id="IPR035906">
    <property type="entry name" value="MetI-like_sf"/>
</dbReference>
<dbReference type="SUPFAM" id="SSF161098">
    <property type="entry name" value="MetI-like"/>
    <property type="match status" value="1"/>
</dbReference>
<evidence type="ECO:0000313" key="9">
    <source>
        <dbReference type="EMBL" id="RGD68364.1"/>
    </source>
</evidence>
<evidence type="ECO:0000256" key="5">
    <source>
        <dbReference type="ARBA" id="ARBA00022989"/>
    </source>
</evidence>
<feature type="transmembrane region" description="Helical" evidence="7">
    <location>
        <begin position="117"/>
        <end position="139"/>
    </location>
</feature>
<evidence type="ECO:0000256" key="6">
    <source>
        <dbReference type="ARBA" id="ARBA00023136"/>
    </source>
</evidence>
<accession>A0A3E3DGI6</accession>
<evidence type="ECO:0000256" key="7">
    <source>
        <dbReference type="RuleBase" id="RU363032"/>
    </source>
</evidence>
<dbReference type="PANTHER" id="PTHR43744:SF9">
    <property type="entry name" value="POLYGALACTURONAN_RHAMNOGALACTURONAN TRANSPORT SYSTEM PERMEASE PROTEIN YTCP"/>
    <property type="match status" value="1"/>
</dbReference>
<dbReference type="AlphaFoldDB" id="A0A3E3DGI6"/>
<evidence type="ECO:0000259" key="8">
    <source>
        <dbReference type="PROSITE" id="PS50928"/>
    </source>
</evidence>
<feature type="transmembrane region" description="Helical" evidence="7">
    <location>
        <begin position="145"/>
        <end position="167"/>
    </location>
</feature>
<keyword evidence="5 7" id="KW-1133">Transmembrane helix</keyword>
<dbReference type="EMBL" id="QTJW01000017">
    <property type="protein sequence ID" value="RGD68364.1"/>
    <property type="molecule type" value="Genomic_DNA"/>
</dbReference>
<keyword evidence="6 7" id="KW-0472">Membrane</keyword>
<evidence type="ECO:0000256" key="3">
    <source>
        <dbReference type="ARBA" id="ARBA00022475"/>
    </source>
</evidence>
<dbReference type="Proteomes" id="UP000261023">
    <property type="component" value="Unassembled WGS sequence"/>
</dbReference>
<feature type="transmembrane region" description="Helical" evidence="7">
    <location>
        <begin position="83"/>
        <end position="105"/>
    </location>
</feature>
<dbReference type="CDD" id="cd06261">
    <property type="entry name" value="TM_PBP2"/>
    <property type="match status" value="1"/>
</dbReference>
<dbReference type="InterPro" id="IPR000515">
    <property type="entry name" value="MetI-like"/>
</dbReference>
<keyword evidence="3" id="KW-1003">Cell membrane</keyword>
<proteinExistence type="inferred from homology"/>
<sequence>MRKSSKVKIISGDRVFDLVVYTLAFFMVLLIAYPLWFVILASFSSASDISRGEVWIWPKEWLLDGYRELINQKDVWTGYRNTIFYTITGTLFSTSVNVSAGFALSRKELLGRKWISIFYLIPMFVSGGLIPTFLVVKQFGFVDSFWVMIIPFAVSCYNIIVSRTFFSNSLPDGLWEAAQIDGCGTLRYFFRIALPLSKAILAVNALWTAVWLWNSWFNALIYLNTESLQPLQLALRRILIINATGAGTVGQEAIEMRNKADMMRYGAIVISTLPIMCLYPFLQKYFNQGVMIGSLKE</sequence>